<sequence length="142" mass="15306">MVTMDTCHTTESPSKRQEDYKTVSCLTVSMAGDVSQAPVDTSQKRCLTTENPSTLTTDVTSLPPQPITTGESALTLCPTFSLGVLVPMAVSDQLAVMGSVPSEGSDTLEVIIAYMDTVEEENTRCHIDTGRLWYGSDVHVFV</sequence>
<evidence type="ECO:0000313" key="1">
    <source>
        <dbReference type="Proteomes" id="UP000694844"/>
    </source>
</evidence>
<dbReference type="RefSeq" id="XP_022334118.1">
    <property type="nucleotide sequence ID" value="XM_022478410.1"/>
</dbReference>
<dbReference type="GeneID" id="111131071"/>
<protein>
    <submittedName>
        <fullName evidence="2">Uncharacterized protein LOC111131071</fullName>
    </submittedName>
</protein>
<dbReference type="Proteomes" id="UP000694844">
    <property type="component" value="Chromosome 4"/>
</dbReference>
<organism evidence="1 2">
    <name type="scientific">Crassostrea virginica</name>
    <name type="common">Eastern oyster</name>
    <dbReference type="NCBI Taxonomy" id="6565"/>
    <lineage>
        <taxon>Eukaryota</taxon>
        <taxon>Metazoa</taxon>
        <taxon>Spiralia</taxon>
        <taxon>Lophotrochozoa</taxon>
        <taxon>Mollusca</taxon>
        <taxon>Bivalvia</taxon>
        <taxon>Autobranchia</taxon>
        <taxon>Pteriomorphia</taxon>
        <taxon>Ostreida</taxon>
        <taxon>Ostreoidea</taxon>
        <taxon>Ostreidae</taxon>
        <taxon>Crassostrea</taxon>
    </lineage>
</organism>
<gene>
    <name evidence="2" type="primary">LOC111131071</name>
</gene>
<dbReference type="KEGG" id="cvn:111131071"/>
<reference evidence="2" key="1">
    <citation type="submission" date="2025-08" db="UniProtKB">
        <authorList>
            <consortium name="RefSeq"/>
        </authorList>
    </citation>
    <scope>IDENTIFICATION</scope>
    <source>
        <tissue evidence="2">Whole sample</tissue>
    </source>
</reference>
<dbReference type="AlphaFoldDB" id="A0A8B8E2X5"/>
<name>A0A8B8E2X5_CRAVI</name>
<proteinExistence type="predicted"/>
<evidence type="ECO:0000313" key="2">
    <source>
        <dbReference type="RefSeq" id="XP_022334118.1"/>
    </source>
</evidence>
<accession>A0A8B8E2X5</accession>
<keyword evidence="1" id="KW-1185">Reference proteome</keyword>